<dbReference type="InterPro" id="IPR016181">
    <property type="entry name" value="Acyl_CoA_acyltransferase"/>
</dbReference>
<dbReference type="AlphaFoldDB" id="A0A8J7VZL8"/>
<dbReference type="CDD" id="cd04301">
    <property type="entry name" value="NAT_SF"/>
    <property type="match status" value="1"/>
</dbReference>
<accession>A0A8J7VZL8</accession>
<keyword evidence="3" id="KW-1185">Reference proteome</keyword>
<proteinExistence type="predicted"/>
<dbReference type="SUPFAM" id="SSF55729">
    <property type="entry name" value="Acyl-CoA N-acyltransferases (Nat)"/>
    <property type="match status" value="1"/>
</dbReference>
<feature type="domain" description="N-acetyltransferase" evidence="1">
    <location>
        <begin position="16"/>
        <end position="166"/>
    </location>
</feature>
<dbReference type="PANTHER" id="PTHR43617">
    <property type="entry name" value="L-AMINO ACID N-ACETYLTRANSFERASE"/>
    <property type="match status" value="1"/>
</dbReference>
<dbReference type="EMBL" id="JAGSND010000001">
    <property type="protein sequence ID" value="MBR0596461.1"/>
    <property type="molecule type" value="Genomic_DNA"/>
</dbReference>
<evidence type="ECO:0000313" key="2">
    <source>
        <dbReference type="EMBL" id="MBR0596461.1"/>
    </source>
</evidence>
<reference evidence="2" key="1">
    <citation type="submission" date="2021-04" db="EMBL/GenBank/DDBJ databases">
        <title>Sinoanaerobacter chloroacetimidivorans sp. nov., an obligate anaerobic bacterium isolated from anaerobic sludge.</title>
        <authorList>
            <person name="Bao Y."/>
        </authorList>
    </citation>
    <scope>NUCLEOTIDE SEQUENCE</scope>
    <source>
        <strain evidence="2">BAD-6</strain>
    </source>
</reference>
<name>A0A8J7VZL8_9FIRM</name>
<comment type="caution">
    <text evidence="2">The sequence shown here is derived from an EMBL/GenBank/DDBJ whole genome shotgun (WGS) entry which is preliminary data.</text>
</comment>
<gene>
    <name evidence="2" type="ORF">KCX82_01105</name>
</gene>
<dbReference type="Pfam" id="PF00583">
    <property type="entry name" value="Acetyltransf_1"/>
    <property type="match status" value="1"/>
</dbReference>
<evidence type="ECO:0000313" key="3">
    <source>
        <dbReference type="Proteomes" id="UP000675664"/>
    </source>
</evidence>
<evidence type="ECO:0000259" key="1">
    <source>
        <dbReference type="PROSITE" id="PS51186"/>
    </source>
</evidence>
<protein>
    <submittedName>
        <fullName evidence="2">GNAT family N-acetyltransferase</fullName>
    </submittedName>
</protein>
<dbReference type="InterPro" id="IPR050276">
    <property type="entry name" value="MshD_Acetyltransferase"/>
</dbReference>
<organism evidence="2 3">
    <name type="scientific">Sinanaerobacter chloroacetimidivorans</name>
    <dbReference type="NCBI Taxonomy" id="2818044"/>
    <lineage>
        <taxon>Bacteria</taxon>
        <taxon>Bacillati</taxon>
        <taxon>Bacillota</taxon>
        <taxon>Clostridia</taxon>
        <taxon>Peptostreptococcales</taxon>
        <taxon>Anaerovoracaceae</taxon>
        <taxon>Sinanaerobacter</taxon>
    </lineage>
</organism>
<dbReference type="GO" id="GO:0016747">
    <property type="term" value="F:acyltransferase activity, transferring groups other than amino-acyl groups"/>
    <property type="evidence" value="ECO:0007669"/>
    <property type="project" value="InterPro"/>
</dbReference>
<dbReference type="Gene3D" id="3.40.630.30">
    <property type="match status" value="1"/>
</dbReference>
<dbReference type="Proteomes" id="UP000675664">
    <property type="component" value="Unassembled WGS sequence"/>
</dbReference>
<dbReference type="RefSeq" id="WP_227016591.1">
    <property type="nucleotide sequence ID" value="NZ_JAGSND010000001.1"/>
</dbReference>
<dbReference type="PROSITE" id="PS51186">
    <property type="entry name" value="GNAT"/>
    <property type="match status" value="1"/>
</dbReference>
<dbReference type="InterPro" id="IPR000182">
    <property type="entry name" value="GNAT_dom"/>
</dbReference>
<reference evidence="2" key="2">
    <citation type="submission" date="2021-04" db="EMBL/GenBank/DDBJ databases">
        <authorList>
            <person name="Liu J."/>
        </authorList>
    </citation>
    <scope>NUCLEOTIDE SEQUENCE</scope>
    <source>
        <strain evidence="2">BAD-6</strain>
    </source>
</reference>
<sequence length="167" mass="19349">MFPESPSGCRRNTHYIHSSSWKTAYKGIVPQEYLDKLKNDFWVPAFEKWISDNIIISKLVYADNEAIGCIAYGKSRDISLPDWGEIVSIYALPKYFGRGFGKALLVNAINDLHHKGFENIYLWVLEENLQAQKFYGKNGFSKSEDKLPYEISGEKLIHLRFIHQQKD</sequence>